<evidence type="ECO:0000313" key="7">
    <source>
        <dbReference type="Proteomes" id="UP000321249"/>
    </source>
</evidence>
<evidence type="ECO:0000256" key="2">
    <source>
        <dbReference type="ARBA" id="ARBA00023002"/>
    </source>
</evidence>
<dbReference type="GO" id="GO:0005829">
    <property type="term" value="C:cytosol"/>
    <property type="evidence" value="ECO:0007669"/>
    <property type="project" value="TreeGrafter"/>
</dbReference>
<dbReference type="Gene3D" id="3.40.50.10860">
    <property type="entry name" value="Leucine Dehydrogenase, chain A, domain 1"/>
    <property type="match status" value="1"/>
</dbReference>
<evidence type="ECO:0000259" key="4">
    <source>
        <dbReference type="Pfam" id="PF08501"/>
    </source>
</evidence>
<organism evidence="6 7">
    <name type="scientific">Allosphingosinicella ginsenosidimutans</name>
    <dbReference type="NCBI Taxonomy" id="1176539"/>
    <lineage>
        <taxon>Bacteria</taxon>
        <taxon>Pseudomonadati</taxon>
        <taxon>Pseudomonadota</taxon>
        <taxon>Alphaproteobacteria</taxon>
        <taxon>Sphingomonadales</taxon>
        <taxon>Sphingomonadaceae</taxon>
        <taxon>Allosphingosinicella</taxon>
    </lineage>
</organism>
<dbReference type="InterPro" id="IPR046346">
    <property type="entry name" value="Aminoacid_DH-like_N_sf"/>
</dbReference>
<proteinExistence type="predicted"/>
<dbReference type="Pfam" id="PF18317">
    <property type="entry name" value="SDH_C"/>
    <property type="match status" value="1"/>
</dbReference>
<dbReference type="Gene3D" id="3.40.50.720">
    <property type="entry name" value="NAD(P)-binding Rossmann-like Domain"/>
    <property type="match status" value="1"/>
</dbReference>
<dbReference type="SUPFAM" id="SSF51735">
    <property type="entry name" value="NAD(P)-binding Rossmann-fold domains"/>
    <property type="match status" value="1"/>
</dbReference>
<dbReference type="GO" id="GO:0019632">
    <property type="term" value="P:shikimate metabolic process"/>
    <property type="evidence" value="ECO:0007669"/>
    <property type="project" value="TreeGrafter"/>
</dbReference>
<dbReference type="GO" id="GO:0004764">
    <property type="term" value="F:shikimate 3-dehydrogenase (NADP+) activity"/>
    <property type="evidence" value="ECO:0007669"/>
    <property type="project" value="InterPro"/>
</dbReference>
<dbReference type="PANTHER" id="PTHR21089:SF1">
    <property type="entry name" value="BIFUNCTIONAL 3-DEHYDROQUINATE DEHYDRATASE_SHIKIMATE DEHYDROGENASE, CHLOROPLASTIC"/>
    <property type="match status" value="1"/>
</dbReference>
<gene>
    <name evidence="6" type="ORF">FRZ32_06180</name>
</gene>
<keyword evidence="3" id="KW-0057">Aromatic amino acid biosynthesis</keyword>
<dbReference type="InterPro" id="IPR013708">
    <property type="entry name" value="Shikimate_DH-bd_N"/>
</dbReference>
<dbReference type="InterPro" id="IPR041121">
    <property type="entry name" value="SDH_C"/>
</dbReference>
<dbReference type="GO" id="GO:0009423">
    <property type="term" value="P:chorismate biosynthetic process"/>
    <property type="evidence" value="ECO:0007669"/>
    <property type="project" value="TreeGrafter"/>
</dbReference>
<keyword evidence="2" id="KW-0560">Oxidoreductase</keyword>
<protein>
    <submittedName>
        <fullName evidence="6">Shikimate dehydrogenase</fullName>
    </submittedName>
</protein>
<dbReference type="Pfam" id="PF08501">
    <property type="entry name" value="Shikimate_dh_N"/>
    <property type="match status" value="1"/>
</dbReference>
<dbReference type="OrthoDB" id="9792692at2"/>
<dbReference type="Proteomes" id="UP000321249">
    <property type="component" value="Unassembled WGS sequence"/>
</dbReference>
<evidence type="ECO:0000259" key="5">
    <source>
        <dbReference type="Pfam" id="PF18317"/>
    </source>
</evidence>
<sequence>MTAAWAEVIGDPVAQSKSPVIHGHWLEALGIEGDFLKTRVEPPALGSFFAGRRARPDWRGCSVTIPHKLAVIPHLDALDPSATATGAVNCVRRDGPRLIGANTDVEGVAAALEGWSGGKAVLIGAGGAARAALEALRRLGAGPVAIIARDRTAGSDLLGRFRLAGEVHSFAEAGQATIGARLIINASPLGMKGMAGMPGTVLDALAKVEDDARVFDMVYAPVETELLRRAGSMSLGAVTGLTMLVGQARAAFGWFFGAEPPKAGDDALMRALGA</sequence>
<dbReference type="GO" id="GO:0050661">
    <property type="term" value="F:NADP binding"/>
    <property type="evidence" value="ECO:0007669"/>
    <property type="project" value="TreeGrafter"/>
</dbReference>
<dbReference type="InterPro" id="IPR036291">
    <property type="entry name" value="NAD(P)-bd_dom_sf"/>
</dbReference>
<feature type="domain" description="Shikimate dehydrogenase substrate binding N-terminal" evidence="4">
    <location>
        <begin position="8"/>
        <end position="91"/>
    </location>
</feature>
<dbReference type="AlphaFoldDB" id="A0A5C6TSB6"/>
<dbReference type="InterPro" id="IPR022893">
    <property type="entry name" value="Shikimate_DH_fam"/>
</dbReference>
<name>A0A5C6TSB6_9SPHN</name>
<reference evidence="6 7" key="1">
    <citation type="journal article" date="2015" name="J. Microbiol.">
        <title>Sphingosinicella ginsenosidimutans sp. nov., with ginsenoside converting activity.</title>
        <authorList>
            <person name="Kim J.K."/>
            <person name="Kang M.S."/>
            <person name="Park S.C."/>
            <person name="Kim K.M."/>
            <person name="Choi K."/>
            <person name="Yoon M.H."/>
            <person name="Im W.T."/>
        </authorList>
    </citation>
    <scope>NUCLEOTIDE SEQUENCE [LARGE SCALE GENOMIC DNA]</scope>
    <source>
        <strain evidence="6 7">BS-11</strain>
    </source>
</reference>
<accession>A0A5C6TSB6</accession>
<feature type="domain" description="SDH C-terminal" evidence="5">
    <location>
        <begin position="240"/>
        <end position="263"/>
    </location>
</feature>
<evidence type="ECO:0000256" key="1">
    <source>
        <dbReference type="ARBA" id="ARBA00004871"/>
    </source>
</evidence>
<dbReference type="PANTHER" id="PTHR21089">
    <property type="entry name" value="SHIKIMATE DEHYDROGENASE"/>
    <property type="match status" value="1"/>
</dbReference>
<keyword evidence="3" id="KW-0028">Amino-acid biosynthesis</keyword>
<dbReference type="GO" id="GO:0009073">
    <property type="term" value="P:aromatic amino acid family biosynthetic process"/>
    <property type="evidence" value="ECO:0007669"/>
    <property type="project" value="UniProtKB-KW"/>
</dbReference>
<comment type="caution">
    <text evidence="6">The sequence shown here is derived from an EMBL/GenBank/DDBJ whole genome shotgun (WGS) entry which is preliminary data.</text>
</comment>
<dbReference type="RefSeq" id="WP_147042695.1">
    <property type="nucleotide sequence ID" value="NZ_BAABIR010000006.1"/>
</dbReference>
<evidence type="ECO:0000256" key="3">
    <source>
        <dbReference type="ARBA" id="ARBA00023141"/>
    </source>
</evidence>
<dbReference type="EMBL" id="VOQQ01000001">
    <property type="protein sequence ID" value="TXC63284.1"/>
    <property type="molecule type" value="Genomic_DNA"/>
</dbReference>
<dbReference type="SUPFAM" id="SSF53223">
    <property type="entry name" value="Aminoacid dehydrogenase-like, N-terminal domain"/>
    <property type="match status" value="1"/>
</dbReference>
<evidence type="ECO:0000313" key="6">
    <source>
        <dbReference type="EMBL" id="TXC63284.1"/>
    </source>
</evidence>
<keyword evidence="7" id="KW-1185">Reference proteome</keyword>
<comment type="pathway">
    <text evidence="1">Metabolic intermediate biosynthesis; chorismate biosynthesis; chorismate from D-erythrose 4-phosphate and phosphoenolpyruvate: step 4/7.</text>
</comment>